<evidence type="ECO:0000313" key="3">
    <source>
        <dbReference type="Proteomes" id="UP001214250"/>
    </source>
</evidence>
<name>A0ABY7VQW6_9BACT</name>
<keyword evidence="1" id="KW-0732">Signal</keyword>
<sequence length="119" mass="13970">MRPILLFLSLFILSSCALFQPSQKDLFYTDYESNPDYSTRKMGTYFVVLTFRPNTIYNSYTVEEPGVKFVWRMGDNEIMINKDELSINKKQFGNIEGARIVKIDKGKVYIDDKYRKALK</sequence>
<organism evidence="2 3">
    <name type="scientific">Lentisphaera profundi</name>
    <dbReference type="NCBI Taxonomy" id="1658616"/>
    <lineage>
        <taxon>Bacteria</taxon>
        <taxon>Pseudomonadati</taxon>
        <taxon>Lentisphaerota</taxon>
        <taxon>Lentisphaeria</taxon>
        <taxon>Lentisphaerales</taxon>
        <taxon>Lentisphaeraceae</taxon>
        <taxon>Lentisphaera</taxon>
    </lineage>
</organism>
<proteinExistence type="predicted"/>
<reference evidence="2 3" key="1">
    <citation type="submission" date="2023-02" db="EMBL/GenBank/DDBJ databases">
        <title>Genome sequence of Lentisphaera profundi SAORIC-696.</title>
        <authorList>
            <person name="Kim e."/>
            <person name="Cho J.-C."/>
            <person name="Choi A."/>
            <person name="Kang I."/>
        </authorList>
    </citation>
    <scope>NUCLEOTIDE SEQUENCE [LARGE SCALE GENOMIC DNA]</scope>
    <source>
        <strain evidence="2 3">SAORIC-696</strain>
    </source>
</reference>
<protein>
    <submittedName>
        <fullName evidence="2">Uncharacterized protein</fullName>
    </submittedName>
</protein>
<gene>
    <name evidence="2" type="ORF">PQO03_07860</name>
</gene>
<dbReference type="RefSeq" id="WP_274149338.1">
    <property type="nucleotide sequence ID" value="NZ_CP117811.1"/>
</dbReference>
<keyword evidence="3" id="KW-1185">Reference proteome</keyword>
<evidence type="ECO:0000256" key="1">
    <source>
        <dbReference type="SAM" id="SignalP"/>
    </source>
</evidence>
<dbReference type="PROSITE" id="PS51257">
    <property type="entry name" value="PROKAR_LIPOPROTEIN"/>
    <property type="match status" value="1"/>
</dbReference>
<evidence type="ECO:0000313" key="2">
    <source>
        <dbReference type="EMBL" id="WDE95635.1"/>
    </source>
</evidence>
<dbReference type="EMBL" id="CP117811">
    <property type="protein sequence ID" value="WDE95635.1"/>
    <property type="molecule type" value="Genomic_DNA"/>
</dbReference>
<feature type="signal peptide" evidence="1">
    <location>
        <begin position="1"/>
        <end position="19"/>
    </location>
</feature>
<accession>A0ABY7VQW6</accession>
<feature type="chain" id="PRO_5046565962" evidence="1">
    <location>
        <begin position="20"/>
        <end position="119"/>
    </location>
</feature>
<dbReference type="Proteomes" id="UP001214250">
    <property type="component" value="Chromosome 1"/>
</dbReference>